<name>B4JFK1_DROGR</name>
<keyword evidence="3" id="KW-1185">Reference proteome</keyword>
<dbReference type="OMA" id="KFFYPAT"/>
<evidence type="ECO:0000313" key="3">
    <source>
        <dbReference type="Proteomes" id="UP000001070"/>
    </source>
</evidence>
<dbReference type="EMBL" id="CH916369">
    <property type="protein sequence ID" value="EDV93482.1"/>
    <property type="molecule type" value="Genomic_DNA"/>
</dbReference>
<sequence length="191" mass="20683">MEKEPEERFFDCCCGSESEAESDLESIVRTNDYNCSLLSCPTNVFEMRRALERAANTAQILLRGLGVHGDKDGAAAGNTACSCMRFYPATLEISARLHTDTSCGCPPHCQCVMRGDPVTLKLPMELNPANGHVNVNIFQPKPTKPTKPLGGGAGDRPISSSLSAPSTLSRHSQRHGGDRKGGRRVRWPDAI</sequence>
<dbReference type="InParanoid" id="B4JFK1"/>
<dbReference type="HOGENOM" id="CLU_116899_0_0_1"/>
<dbReference type="KEGG" id="dgr:6563304"/>
<evidence type="ECO:0000313" key="2">
    <source>
        <dbReference type="EMBL" id="EDV93482.1"/>
    </source>
</evidence>
<gene>
    <name evidence="2" type="primary">Dgri\GH19336</name>
    <name evidence="2" type="ORF">Dgri_GH19336</name>
</gene>
<dbReference type="Proteomes" id="UP000001070">
    <property type="component" value="Unassembled WGS sequence"/>
</dbReference>
<feature type="region of interest" description="Disordered" evidence="1">
    <location>
        <begin position="133"/>
        <end position="191"/>
    </location>
</feature>
<organism evidence="3">
    <name type="scientific">Drosophila grimshawi</name>
    <name type="common">Hawaiian fruit fly</name>
    <name type="synonym">Idiomyia grimshawi</name>
    <dbReference type="NCBI Taxonomy" id="7222"/>
    <lineage>
        <taxon>Eukaryota</taxon>
        <taxon>Metazoa</taxon>
        <taxon>Ecdysozoa</taxon>
        <taxon>Arthropoda</taxon>
        <taxon>Hexapoda</taxon>
        <taxon>Insecta</taxon>
        <taxon>Pterygota</taxon>
        <taxon>Neoptera</taxon>
        <taxon>Endopterygota</taxon>
        <taxon>Diptera</taxon>
        <taxon>Brachycera</taxon>
        <taxon>Muscomorpha</taxon>
        <taxon>Ephydroidea</taxon>
        <taxon>Drosophilidae</taxon>
        <taxon>Drosophila</taxon>
        <taxon>Hawaiian Drosophila</taxon>
    </lineage>
</organism>
<reference evidence="2 3" key="1">
    <citation type="journal article" date="2007" name="Nature">
        <title>Evolution of genes and genomes on the Drosophila phylogeny.</title>
        <authorList>
            <consortium name="Drosophila 12 Genomes Consortium"/>
            <person name="Clark A.G."/>
            <person name="Eisen M.B."/>
            <person name="Smith D.R."/>
            <person name="Bergman C.M."/>
            <person name="Oliver B."/>
            <person name="Markow T.A."/>
            <person name="Kaufman T.C."/>
            <person name="Kellis M."/>
            <person name="Gelbart W."/>
            <person name="Iyer V.N."/>
            <person name="Pollard D.A."/>
            <person name="Sackton T.B."/>
            <person name="Larracuente A.M."/>
            <person name="Singh N.D."/>
            <person name="Abad J.P."/>
            <person name="Abt D.N."/>
            <person name="Adryan B."/>
            <person name="Aguade M."/>
            <person name="Akashi H."/>
            <person name="Anderson W.W."/>
            <person name="Aquadro C.F."/>
            <person name="Ardell D.H."/>
            <person name="Arguello R."/>
            <person name="Artieri C.G."/>
            <person name="Barbash D.A."/>
            <person name="Barker D."/>
            <person name="Barsanti P."/>
            <person name="Batterham P."/>
            <person name="Batzoglou S."/>
            <person name="Begun D."/>
            <person name="Bhutkar A."/>
            <person name="Blanco E."/>
            <person name="Bosak S.A."/>
            <person name="Bradley R.K."/>
            <person name="Brand A.D."/>
            <person name="Brent M.R."/>
            <person name="Brooks A.N."/>
            <person name="Brown R.H."/>
            <person name="Butlin R.K."/>
            <person name="Caggese C."/>
            <person name="Calvi B.R."/>
            <person name="Bernardo de Carvalho A."/>
            <person name="Caspi A."/>
            <person name="Castrezana S."/>
            <person name="Celniker S.E."/>
            <person name="Chang J.L."/>
            <person name="Chapple C."/>
            <person name="Chatterji S."/>
            <person name="Chinwalla A."/>
            <person name="Civetta A."/>
            <person name="Clifton S.W."/>
            <person name="Comeron J.M."/>
            <person name="Costello J.C."/>
            <person name="Coyne J.A."/>
            <person name="Daub J."/>
            <person name="David R.G."/>
            <person name="Delcher A.L."/>
            <person name="Delehaunty K."/>
            <person name="Do C.B."/>
            <person name="Ebling H."/>
            <person name="Edwards K."/>
            <person name="Eickbush T."/>
            <person name="Evans J.D."/>
            <person name="Filipski A."/>
            <person name="Findeiss S."/>
            <person name="Freyhult E."/>
            <person name="Fulton L."/>
            <person name="Fulton R."/>
            <person name="Garcia A.C."/>
            <person name="Gardiner A."/>
            <person name="Garfield D.A."/>
            <person name="Garvin B.E."/>
            <person name="Gibson G."/>
            <person name="Gilbert D."/>
            <person name="Gnerre S."/>
            <person name="Godfrey J."/>
            <person name="Good R."/>
            <person name="Gotea V."/>
            <person name="Gravely B."/>
            <person name="Greenberg A.J."/>
            <person name="Griffiths-Jones S."/>
            <person name="Gross S."/>
            <person name="Guigo R."/>
            <person name="Gustafson E.A."/>
            <person name="Haerty W."/>
            <person name="Hahn M.W."/>
            <person name="Halligan D.L."/>
            <person name="Halpern A.L."/>
            <person name="Halter G.M."/>
            <person name="Han M.V."/>
            <person name="Heger A."/>
            <person name="Hillier L."/>
            <person name="Hinrichs A.S."/>
            <person name="Holmes I."/>
            <person name="Hoskins R.A."/>
            <person name="Hubisz M.J."/>
            <person name="Hultmark D."/>
            <person name="Huntley M.A."/>
            <person name="Jaffe D.B."/>
            <person name="Jagadeeshan S."/>
            <person name="Jeck W.R."/>
            <person name="Johnson J."/>
            <person name="Jones C.D."/>
            <person name="Jordan W.C."/>
            <person name="Karpen G.H."/>
            <person name="Kataoka E."/>
            <person name="Keightley P.D."/>
            <person name="Kheradpour P."/>
            <person name="Kirkness E.F."/>
            <person name="Koerich L.B."/>
            <person name="Kristiansen K."/>
            <person name="Kudrna D."/>
            <person name="Kulathinal R.J."/>
            <person name="Kumar S."/>
            <person name="Kwok R."/>
            <person name="Lander E."/>
            <person name="Langley C.H."/>
            <person name="Lapoint R."/>
            <person name="Lazzaro B.P."/>
            <person name="Lee S.J."/>
            <person name="Levesque L."/>
            <person name="Li R."/>
            <person name="Lin C.F."/>
            <person name="Lin M.F."/>
            <person name="Lindblad-Toh K."/>
            <person name="Llopart A."/>
            <person name="Long M."/>
            <person name="Low L."/>
            <person name="Lozovsky E."/>
            <person name="Lu J."/>
            <person name="Luo M."/>
            <person name="Machado C.A."/>
            <person name="Makalowski W."/>
            <person name="Marzo M."/>
            <person name="Matsuda M."/>
            <person name="Matzkin L."/>
            <person name="McAllister B."/>
            <person name="McBride C.S."/>
            <person name="McKernan B."/>
            <person name="McKernan K."/>
            <person name="Mendez-Lago M."/>
            <person name="Minx P."/>
            <person name="Mollenhauer M.U."/>
            <person name="Montooth K."/>
            <person name="Mount S.M."/>
            <person name="Mu X."/>
            <person name="Myers E."/>
            <person name="Negre B."/>
            <person name="Newfeld S."/>
            <person name="Nielsen R."/>
            <person name="Noor M.A."/>
            <person name="O'Grady P."/>
            <person name="Pachter L."/>
            <person name="Papaceit M."/>
            <person name="Parisi M.J."/>
            <person name="Parisi M."/>
            <person name="Parts L."/>
            <person name="Pedersen J.S."/>
            <person name="Pesole G."/>
            <person name="Phillippy A.M."/>
            <person name="Ponting C.P."/>
            <person name="Pop M."/>
            <person name="Porcelli D."/>
            <person name="Powell J.R."/>
            <person name="Prohaska S."/>
            <person name="Pruitt K."/>
            <person name="Puig M."/>
            <person name="Quesneville H."/>
            <person name="Ram K.R."/>
            <person name="Rand D."/>
            <person name="Rasmussen M.D."/>
            <person name="Reed L.K."/>
            <person name="Reenan R."/>
            <person name="Reily A."/>
            <person name="Remington K.A."/>
            <person name="Rieger T.T."/>
            <person name="Ritchie M.G."/>
            <person name="Robin C."/>
            <person name="Rogers Y.H."/>
            <person name="Rohde C."/>
            <person name="Rozas J."/>
            <person name="Rubenfield M.J."/>
            <person name="Ruiz A."/>
            <person name="Russo S."/>
            <person name="Salzberg S.L."/>
            <person name="Sanchez-Gracia A."/>
            <person name="Saranga D.J."/>
            <person name="Sato H."/>
            <person name="Schaeffer S.W."/>
            <person name="Schatz M.C."/>
            <person name="Schlenke T."/>
            <person name="Schwartz R."/>
            <person name="Segarra C."/>
            <person name="Singh R.S."/>
            <person name="Sirot L."/>
            <person name="Sirota M."/>
            <person name="Sisneros N.B."/>
            <person name="Smith C.D."/>
            <person name="Smith T.F."/>
            <person name="Spieth J."/>
            <person name="Stage D.E."/>
            <person name="Stark A."/>
            <person name="Stephan W."/>
            <person name="Strausberg R.L."/>
            <person name="Strempel S."/>
            <person name="Sturgill D."/>
            <person name="Sutton G."/>
            <person name="Sutton G.G."/>
            <person name="Tao W."/>
            <person name="Teichmann S."/>
            <person name="Tobari Y.N."/>
            <person name="Tomimura Y."/>
            <person name="Tsolas J.M."/>
            <person name="Valente V.L."/>
            <person name="Venter E."/>
            <person name="Venter J.C."/>
            <person name="Vicario S."/>
            <person name="Vieira F.G."/>
            <person name="Vilella A.J."/>
            <person name="Villasante A."/>
            <person name="Walenz B."/>
            <person name="Wang J."/>
            <person name="Wasserman M."/>
            <person name="Watts T."/>
            <person name="Wilson D."/>
            <person name="Wilson R.K."/>
            <person name="Wing R.A."/>
            <person name="Wolfner M.F."/>
            <person name="Wong A."/>
            <person name="Wong G.K."/>
            <person name="Wu C.I."/>
            <person name="Wu G."/>
            <person name="Yamamoto D."/>
            <person name="Yang H.P."/>
            <person name="Yang S.P."/>
            <person name="Yorke J.A."/>
            <person name="Yoshida K."/>
            <person name="Zdobnov E."/>
            <person name="Zhang P."/>
            <person name="Zhang Y."/>
            <person name="Zimin A.V."/>
            <person name="Baldwin J."/>
            <person name="Abdouelleil A."/>
            <person name="Abdulkadir J."/>
            <person name="Abebe A."/>
            <person name="Abera B."/>
            <person name="Abreu J."/>
            <person name="Acer S.C."/>
            <person name="Aftuck L."/>
            <person name="Alexander A."/>
            <person name="An P."/>
            <person name="Anderson E."/>
            <person name="Anderson S."/>
            <person name="Arachi H."/>
            <person name="Azer M."/>
            <person name="Bachantsang P."/>
            <person name="Barry A."/>
            <person name="Bayul T."/>
            <person name="Berlin A."/>
            <person name="Bessette D."/>
            <person name="Bloom T."/>
            <person name="Blye J."/>
            <person name="Boguslavskiy L."/>
            <person name="Bonnet C."/>
            <person name="Boukhgalter B."/>
            <person name="Bourzgui I."/>
            <person name="Brown A."/>
            <person name="Cahill P."/>
            <person name="Channer S."/>
            <person name="Cheshatsang Y."/>
            <person name="Chuda L."/>
            <person name="Citroen M."/>
            <person name="Collymore A."/>
            <person name="Cooke P."/>
            <person name="Costello M."/>
            <person name="D'Aco K."/>
            <person name="Daza R."/>
            <person name="De Haan G."/>
            <person name="DeGray S."/>
            <person name="DeMaso C."/>
            <person name="Dhargay N."/>
            <person name="Dooley K."/>
            <person name="Dooley E."/>
            <person name="Doricent M."/>
            <person name="Dorje P."/>
            <person name="Dorjee K."/>
            <person name="Dupes A."/>
            <person name="Elong R."/>
            <person name="Falk J."/>
            <person name="Farina A."/>
            <person name="Faro S."/>
            <person name="Ferguson D."/>
            <person name="Fisher S."/>
            <person name="Foley C.D."/>
            <person name="Franke A."/>
            <person name="Friedrich D."/>
            <person name="Gadbois L."/>
            <person name="Gearin G."/>
            <person name="Gearin C.R."/>
            <person name="Giannoukos G."/>
            <person name="Goode T."/>
            <person name="Graham J."/>
            <person name="Grandbois E."/>
            <person name="Grewal S."/>
            <person name="Gyaltsen K."/>
            <person name="Hafez N."/>
            <person name="Hagos B."/>
            <person name="Hall J."/>
            <person name="Henson C."/>
            <person name="Hollinger A."/>
            <person name="Honan T."/>
            <person name="Huard M.D."/>
            <person name="Hughes L."/>
            <person name="Hurhula B."/>
            <person name="Husby M.E."/>
            <person name="Kamat A."/>
            <person name="Kanga B."/>
            <person name="Kashin S."/>
            <person name="Khazanovich D."/>
            <person name="Kisner P."/>
            <person name="Lance K."/>
            <person name="Lara M."/>
            <person name="Lee W."/>
            <person name="Lennon N."/>
            <person name="Letendre F."/>
            <person name="LeVine R."/>
            <person name="Lipovsky A."/>
            <person name="Liu X."/>
            <person name="Liu J."/>
            <person name="Liu S."/>
            <person name="Lokyitsang T."/>
            <person name="Lokyitsang Y."/>
            <person name="Lubonja R."/>
            <person name="Lui A."/>
            <person name="MacDonald P."/>
            <person name="Magnisalis V."/>
            <person name="Maru K."/>
            <person name="Matthews C."/>
            <person name="McCusker W."/>
            <person name="McDonough S."/>
            <person name="Mehta T."/>
            <person name="Meldrim J."/>
            <person name="Meneus L."/>
            <person name="Mihai O."/>
            <person name="Mihalev A."/>
            <person name="Mihova T."/>
            <person name="Mittelman R."/>
            <person name="Mlenga V."/>
            <person name="Montmayeur A."/>
            <person name="Mulrain L."/>
            <person name="Navidi A."/>
            <person name="Naylor J."/>
            <person name="Negash T."/>
            <person name="Nguyen T."/>
            <person name="Nguyen N."/>
            <person name="Nicol R."/>
            <person name="Norbu C."/>
            <person name="Norbu N."/>
            <person name="Novod N."/>
            <person name="O'Neill B."/>
            <person name="Osman S."/>
            <person name="Markiewicz E."/>
            <person name="Oyono O.L."/>
            <person name="Patti C."/>
            <person name="Phunkhang P."/>
            <person name="Pierre F."/>
            <person name="Priest M."/>
            <person name="Raghuraman S."/>
            <person name="Rege F."/>
            <person name="Reyes R."/>
            <person name="Rise C."/>
            <person name="Rogov P."/>
            <person name="Ross K."/>
            <person name="Ryan E."/>
            <person name="Settipalli S."/>
            <person name="Shea T."/>
            <person name="Sherpa N."/>
            <person name="Shi L."/>
            <person name="Shih D."/>
            <person name="Sparrow T."/>
            <person name="Spaulding J."/>
            <person name="Stalker J."/>
            <person name="Stange-Thomann N."/>
            <person name="Stavropoulos S."/>
            <person name="Stone C."/>
            <person name="Strader C."/>
            <person name="Tesfaye S."/>
            <person name="Thomson T."/>
            <person name="Thoulutsang Y."/>
            <person name="Thoulutsang D."/>
            <person name="Topham K."/>
            <person name="Topping I."/>
            <person name="Tsamla T."/>
            <person name="Vassiliev H."/>
            <person name="Vo A."/>
            <person name="Wangchuk T."/>
            <person name="Wangdi T."/>
            <person name="Weiand M."/>
            <person name="Wilkinson J."/>
            <person name="Wilson A."/>
            <person name="Yadav S."/>
            <person name="Young G."/>
            <person name="Yu Q."/>
            <person name="Zembek L."/>
            <person name="Zhong D."/>
            <person name="Zimmer A."/>
            <person name="Zwirko Z."/>
            <person name="Jaffe D.B."/>
            <person name="Alvarez P."/>
            <person name="Brockman W."/>
            <person name="Butler J."/>
            <person name="Chin C."/>
            <person name="Gnerre S."/>
            <person name="Grabherr M."/>
            <person name="Kleber M."/>
            <person name="Mauceli E."/>
            <person name="MacCallum I."/>
        </authorList>
    </citation>
    <scope>NUCLEOTIDE SEQUENCE [LARGE SCALE GENOMIC DNA]</scope>
    <source>
        <strain evidence="3">Tucson 15287-2541.00</strain>
    </source>
</reference>
<dbReference type="STRING" id="7222.B4JFK1"/>
<evidence type="ECO:0000256" key="1">
    <source>
        <dbReference type="SAM" id="MobiDB-lite"/>
    </source>
</evidence>
<feature type="compositionally biased region" description="Low complexity" evidence="1">
    <location>
        <begin position="159"/>
        <end position="170"/>
    </location>
</feature>
<dbReference type="OrthoDB" id="7812354at2759"/>
<dbReference type="AlphaFoldDB" id="B4JFK1"/>
<proteinExistence type="predicted"/>
<dbReference type="PhylomeDB" id="B4JFK1"/>
<accession>B4JFK1</accession>
<dbReference type="eggNOG" id="ENOG502R10Q">
    <property type="taxonomic scope" value="Eukaryota"/>
</dbReference>
<protein>
    <submittedName>
        <fullName evidence="2">GH19336</fullName>
    </submittedName>
</protein>